<dbReference type="Gene3D" id="3.40.50.720">
    <property type="entry name" value="NAD(P)-binding Rossmann-like Domain"/>
    <property type="match status" value="1"/>
</dbReference>
<gene>
    <name evidence="2" type="ORF">IT775_05370</name>
</gene>
<feature type="domain" description="NAD-dependent epimerase/dehydratase" evidence="1">
    <location>
        <begin position="15"/>
        <end position="237"/>
    </location>
</feature>
<reference evidence="2 3" key="1">
    <citation type="journal article" date="2021" name="Arch. Microbiol.">
        <title>Thalassobius aquimarinus sp. nov., isolated from the Sea of Japan seashore.</title>
        <authorList>
            <person name="Kurilenko V.V."/>
            <person name="Romanenko L.A."/>
            <person name="Chernysheva N.Y."/>
            <person name="Velansky P.V."/>
            <person name="Tekutyeva L.A."/>
            <person name="Isaeva M.P."/>
            <person name="Mikhailov V.V."/>
        </authorList>
    </citation>
    <scope>NUCLEOTIDE SEQUENCE [LARGE SCALE GENOMIC DNA]</scope>
    <source>
        <strain evidence="2 3">KMM 8518</strain>
    </source>
</reference>
<organism evidence="2 3">
    <name type="scientific">Thalassovita aquimarina</name>
    <dbReference type="NCBI Taxonomy" id="2785917"/>
    <lineage>
        <taxon>Bacteria</taxon>
        <taxon>Pseudomonadati</taxon>
        <taxon>Pseudomonadota</taxon>
        <taxon>Alphaproteobacteria</taxon>
        <taxon>Rhodobacterales</taxon>
        <taxon>Roseobacteraceae</taxon>
        <taxon>Thalassovita</taxon>
    </lineage>
</organism>
<evidence type="ECO:0000313" key="3">
    <source>
        <dbReference type="Proteomes" id="UP001195941"/>
    </source>
</evidence>
<dbReference type="RefSeq" id="WP_212700064.1">
    <property type="nucleotide sequence ID" value="NZ_JADMKU010000003.1"/>
</dbReference>
<dbReference type="InterPro" id="IPR001509">
    <property type="entry name" value="Epimerase_deHydtase"/>
</dbReference>
<proteinExistence type="predicted"/>
<dbReference type="Pfam" id="PF01370">
    <property type="entry name" value="Epimerase"/>
    <property type="match status" value="1"/>
</dbReference>
<dbReference type="EMBL" id="JADMKU010000003">
    <property type="protein sequence ID" value="MBR9650554.1"/>
    <property type="molecule type" value="Genomic_DNA"/>
</dbReference>
<evidence type="ECO:0000313" key="2">
    <source>
        <dbReference type="EMBL" id="MBR9650554.1"/>
    </source>
</evidence>
<keyword evidence="3" id="KW-1185">Reference proteome</keyword>
<dbReference type="Proteomes" id="UP001195941">
    <property type="component" value="Unassembled WGS sequence"/>
</dbReference>
<protein>
    <submittedName>
        <fullName evidence="2">NAD(P)-dependent oxidoreductase</fullName>
    </submittedName>
</protein>
<dbReference type="InterPro" id="IPR036291">
    <property type="entry name" value="NAD(P)-bd_dom_sf"/>
</dbReference>
<dbReference type="PANTHER" id="PTHR48079:SF6">
    <property type="entry name" value="NAD(P)-BINDING DOMAIN-CONTAINING PROTEIN-RELATED"/>
    <property type="match status" value="1"/>
</dbReference>
<name>A0ABS5HNQ8_9RHOB</name>
<accession>A0ABS5HNQ8</accession>
<dbReference type="InterPro" id="IPR051783">
    <property type="entry name" value="NAD(P)-dependent_oxidoreduct"/>
</dbReference>
<dbReference type="PANTHER" id="PTHR48079">
    <property type="entry name" value="PROTEIN YEEZ"/>
    <property type="match status" value="1"/>
</dbReference>
<evidence type="ECO:0000259" key="1">
    <source>
        <dbReference type="Pfam" id="PF01370"/>
    </source>
</evidence>
<dbReference type="SUPFAM" id="SSF51735">
    <property type="entry name" value="NAD(P)-binding Rossmann-fold domains"/>
    <property type="match status" value="1"/>
</dbReference>
<sequence length="327" mass="35706">MRSDGADVMGGLNLLITGASGFLGKHTVSYAVAAGHRVTAVIRDRTALLQDWPEQVQVIASDLNDLKVLPPDIDVVVHLAASLEGDDAAQQSDTVDATKAFLSACLSLPKPPAIVLASSMSVYSSALVNEGDLIDENTPLEDRADQRDAYCRGKIAQEVLCSTVAADAGLPLQIMRIGALYGPGRVWNAHIGVGLGPLLIQVGKDGEIPLSHVRHAAQALVLAAEEAAQERSGVVNVVDDDLPDRKRFVKALKWRGWPKITIPLRMVEFAARRLGRWTARPGLLRMPVLRARLMPLRYDNRRLHDIGWRSEGRFEDLMRQAREPVDD</sequence>
<comment type="caution">
    <text evidence="2">The sequence shown here is derived from an EMBL/GenBank/DDBJ whole genome shotgun (WGS) entry which is preliminary data.</text>
</comment>